<evidence type="ECO:0000313" key="2">
    <source>
        <dbReference type="Proteomes" id="UP000176867"/>
    </source>
</evidence>
<sequence length="331" mass="37207">MKVHIDDKGYDLHETALLEGGEGGEGKVYKFGLTQLVKVYDDPTEERARKLTSSLGANLYKGLEAAAAVPKKLVKDEWNKQAIGFVMDRVEGYEPLTSLWDMDNFRNPNGLGLKFVTHVFCELHHHINAIHKAGFCLGDLNEGNALIQFSDSDVDVKIIDVDSWGFVGNSTVPSWKVSAINSSIDHPKLSLQDKSGAAKKGDEYFAMMRDRDWFAYALHLTHALTALSPFEEGKHAVPAQLKVTDPAERKKKGLHLWHADIRLTRQDMITCVRPGWKAVYLLKNWVAVNARGPFPIWFLANEFVSGIVNCRECHMEVHKSCVRCPKCFTKL</sequence>
<dbReference type="Proteomes" id="UP000176867">
    <property type="component" value="Unassembled WGS sequence"/>
</dbReference>
<organism evidence="1 2">
    <name type="scientific">Candidatus Kaiserbacteria bacterium RIFOXYD1_FULL_47_14</name>
    <dbReference type="NCBI Taxonomy" id="1798533"/>
    <lineage>
        <taxon>Bacteria</taxon>
        <taxon>Candidatus Kaiseribacteriota</taxon>
    </lineage>
</organism>
<dbReference type="AlphaFoldDB" id="A0A1F6G5S4"/>
<dbReference type="STRING" id="1798533.A2609_01875"/>
<dbReference type="EMBL" id="MFMU01000007">
    <property type="protein sequence ID" value="OGG93453.1"/>
    <property type="molecule type" value="Genomic_DNA"/>
</dbReference>
<protein>
    <recommendedName>
        <fullName evidence="3">Protein kinase domain-containing protein</fullName>
    </recommendedName>
</protein>
<dbReference type="SUPFAM" id="SSF56112">
    <property type="entry name" value="Protein kinase-like (PK-like)"/>
    <property type="match status" value="1"/>
</dbReference>
<gene>
    <name evidence="1" type="ORF">A2609_01875</name>
</gene>
<dbReference type="InterPro" id="IPR011009">
    <property type="entry name" value="Kinase-like_dom_sf"/>
</dbReference>
<evidence type="ECO:0008006" key="3">
    <source>
        <dbReference type="Google" id="ProtNLM"/>
    </source>
</evidence>
<accession>A0A1F6G5S4</accession>
<reference evidence="1 2" key="1">
    <citation type="journal article" date="2016" name="Nat. Commun.">
        <title>Thousands of microbial genomes shed light on interconnected biogeochemical processes in an aquifer system.</title>
        <authorList>
            <person name="Anantharaman K."/>
            <person name="Brown C.T."/>
            <person name="Hug L.A."/>
            <person name="Sharon I."/>
            <person name="Castelle C.J."/>
            <person name="Probst A.J."/>
            <person name="Thomas B.C."/>
            <person name="Singh A."/>
            <person name="Wilkins M.J."/>
            <person name="Karaoz U."/>
            <person name="Brodie E.L."/>
            <person name="Williams K.H."/>
            <person name="Hubbard S.S."/>
            <person name="Banfield J.F."/>
        </authorList>
    </citation>
    <scope>NUCLEOTIDE SEQUENCE [LARGE SCALE GENOMIC DNA]</scope>
</reference>
<name>A0A1F6G5S4_9BACT</name>
<proteinExistence type="predicted"/>
<comment type="caution">
    <text evidence="1">The sequence shown here is derived from an EMBL/GenBank/DDBJ whole genome shotgun (WGS) entry which is preliminary data.</text>
</comment>
<evidence type="ECO:0000313" key="1">
    <source>
        <dbReference type="EMBL" id="OGG93453.1"/>
    </source>
</evidence>